<sequence>MIGQAEVRARNWGAYANLKRDLTIADLKPNATATASHDAASRPVTRAPFQGLKEGGSVAVNTPPSSSSSSVYEQASPRPDIPTTQTVLMLYQPRTRYALTPKHETPSLHFDDEVLIKVKAIGLNPIDWKAPDFGFGIPTLPYISGRDYVGTIVHAHPSSPHQPRSTTSSSTASSSSASTTSSSDDDNQQGPLYLAVSTDYRDTRKAAFQEYAIAHTHTICRLPASLPAASGASLGVAFVAAALTLGICFGIDFSRPPPSSSSSSSVRGPDYLTLLNSIPASRIPADVLAEAHGSIARAQRAQAGDWLALWGGSSTTALCALQLARLAGLRVVAVGDAAKHGARPVATSVDLWVDSHDPQRAAEVVRGVTGGTCRFGVDFVGRETAGRLAGVLGGGGGGGGGEKGQEAHLVGLASNPKGVKEGVRVHSVPIKLFHEVPEVGRATMEWLERLLEGGLLTPPEVVVEKGGLAGVNAALDRMRRGEISGRRLAVELD</sequence>
<name>A0AA39YA63_9PEZI</name>
<protein>
    <recommendedName>
        <fullName evidence="2">Alcohol dehydrogenase-like N-terminal domain-containing protein</fullName>
    </recommendedName>
</protein>
<organism evidence="3 4">
    <name type="scientific">Lasiodiplodia hormozganensis</name>
    <dbReference type="NCBI Taxonomy" id="869390"/>
    <lineage>
        <taxon>Eukaryota</taxon>
        <taxon>Fungi</taxon>
        <taxon>Dikarya</taxon>
        <taxon>Ascomycota</taxon>
        <taxon>Pezizomycotina</taxon>
        <taxon>Dothideomycetes</taxon>
        <taxon>Dothideomycetes incertae sedis</taxon>
        <taxon>Botryosphaeriales</taxon>
        <taxon>Botryosphaeriaceae</taxon>
        <taxon>Lasiodiplodia</taxon>
    </lineage>
</organism>
<gene>
    <name evidence="3" type="ORF">DIS24_g7858</name>
</gene>
<dbReference type="Gene3D" id="3.90.180.10">
    <property type="entry name" value="Medium-chain alcohol dehydrogenases, catalytic domain"/>
    <property type="match status" value="2"/>
</dbReference>
<evidence type="ECO:0000313" key="4">
    <source>
        <dbReference type="Proteomes" id="UP001175001"/>
    </source>
</evidence>
<dbReference type="InterPro" id="IPR013154">
    <property type="entry name" value="ADH-like_N"/>
</dbReference>
<dbReference type="Pfam" id="PF08240">
    <property type="entry name" value="ADH_N"/>
    <property type="match status" value="1"/>
</dbReference>
<comment type="caution">
    <text evidence="3">The sequence shown here is derived from an EMBL/GenBank/DDBJ whole genome shotgun (WGS) entry which is preliminary data.</text>
</comment>
<accession>A0AA39YA63</accession>
<dbReference type="SUPFAM" id="SSF51735">
    <property type="entry name" value="NAD(P)-binding Rossmann-fold domains"/>
    <property type="match status" value="1"/>
</dbReference>
<dbReference type="Proteomes" id="UP001175001">
    <property type="component" value="Unassembled WGS sequence"/>
</dbReference>
<dbReference type="InterPro" id="IPR036291">
    <property type="entry name" value="NAD(P)-bd_dom_sf"/>
</dbReference>
<dbReference type="EMBL" id="JAUJDW010000051">
    <property type="protein sequence ID" value="KAK0647325.1"/>
    <property type="molecule type" value="Genomic_DNA"/>
</dbReference>
<feature type="domain" description="Alcohol dehydrogenase-like N-terminal" evidence="2">
    <location>
        <begin position="111"/>
        <end position="223"/>
    </location>
</feature>
<dbReference type="PANTHER" id="PTHR43482">
    <property type="entry name" value="PROTEIN AST1-RELATED"/>
    <property type="match status" value="1"/>
</dbReference>
<feature type="region of interest" description="Disordered" evidence="1">
    <location>
        <begin position="33"/>
        <end position="79"/>
    </location>
</feature>
<evidence type="ECO:0000259" key="2">
    <source>
        <dbReference type="Pfam" id="PF08240"/>
    </source>
</evidence>
<proteinExistence type="predicted"/>
<dbReference type="SUPFAM" id="SSF50129">
    <property type="entry name" value="GroES-like"/>
    <property type="match status" value="1"/>
</dbReference>
<feature type="region of interest" description="Disordered" evidence="1">
    <location>
        <begin position="153"/>
        <end position="191"/>
    </location>
</feature>
<evidence type="ECO:0000313" key="3">
    <source>
        <dbReference type="EMBL" id="KAK0647325.1"/>
    </source>
</evidence>
<keyword evidence="4" id="KW-1185">Reference proteome</keyword>
<dbReference type="PANTHER" id="PTHR43482:SF2">
    <property type="entry name" value="ZINC-BINDING DEHYDROGENASE FAMILY, PUTATIVE (AFU_ORTHOLOGUE AFUA_3G15030)-RELATED"/>
    <property type="match status" value="1"/>
</dbReference>
<dbReference type="InterPro" id="IPR011032">
    <property type="entry name" value="GroES-like_sf"/>
</dbReference>
<feature type="compositionally biased region" description="Low complexity" evidence="1">
    <location>
        <begin position="165"/>
        <end position="182"/>
    </location>
</feature>
<evidence type="ECO:0000256" key="1">
    <source>
        <dbReference type="SAM" id="MobiDB-lite"/>
    </source>
</evidence>
<dbReference type="AlphaFoldDB" id="A0AA39YA63"/>
<dbReference type="InterPro" id="IPR052585">
    <property type="entry name" value="Lipid_raft_assoc_Zn_ADH"/>
</dbReference>
<reference evidence="3" key="1">
    <citation type="submission" date="2023-06" db="EMBL/GenBank/DDBJ databases">
        <title>Multi-omics analyses reveal the molecular pathogenesis toolkit of Lasiodiplodia hormozganensis, a cross-kingdom pathogen.</title>
        <authorList>
            <person name="Felix C."/>
            <person name="Meneses R."/>
            <person name="Goncalves M.F.M."/>
            <person name="Tilleman L."/>
            <person name="Duarte A.S."/>
            <person name="Jorrin-Novo J.V."/>
            <person name="Van De Peer Y."/>
            <person name="Deforce D."/>
            <person name="Van Nieuwerburgh F."/>
            <person name="Esteves A.C."/>
            <person name="Alves A."/>
        </authorList>
    </citation>
    <scope>NUCLEOTIDE SEQUENCE</scope>
    <source>
        <strain evidence="3">CBS 339.90</strain>
    </source>
</reference>